<dbReference type="RefSeq" id="XP_008713095.1">
    <property type="nucleotide sequence ID" value="XM_008714873.1"/>
</dbReference>
<dbReference type="OrthoDB" id="5580261at2759"/>
<dbReference type="InterPro" id="IPR018811">
    <property type="entry name" value="MRX11"/>
</dbReference>
<evidence type="ECO:0000256" key="1">
    <source>
        <dbReference type="SAM" id="MobiDB-lite"/>
    </source>
</evidence>
<dbReference type="VEuPathDB" id="FungiDB:HMPREF1541_10202"/>
<feature type="region of interest" description="Disordered" evidence="1">
    <location>
        <begin position="19"/>
        <end position="43"/>
    </location>
</feature>
<sequence>MLRSTLPRAARVRPFPTLRRHQQSQLRRTFATGSNGTPPPSAKQSRILQLLDRWIERSPAFAQKPLIALRHAPASYIISFAVLHELTAVVPLVALFCGFHYFRWLPPWFAEGEWAIEAVEKMGKWFRKRGWIDAKEEAYVEEQTKAGNARLFEKQRRRASEIWNEGEGRGRILIEVATAYTIVKFLVPVRVVLSAFWAPWFANSVLLPTGRVIKRVGSFISRIIPRS</sequence>
<dbReference type="FunCoup" id="W2S770">
    <property type="interactions" value="6"/>
</dbReference>
<dbReference type="EMBL" id="KB822714">
    <property type="protein sequence ID" value="ETN44532.1"/>
    <property type="molecule type" value="Genomic_DNA"/>
</dbReference>
<dbReference type="PANTHER" id="PTHR28002:SF1">
    <property type="entry name" value="MIOREX COMPLEX COMPONENT 11"/>
    <property type="match status" value="1"/>
</dbReference>
<dbReference type="HOGENOM" id="CLU_071379_2_0_1"/>
<dbReference type="Proteomes" id="UP000030752">
    <property type="component" value="Unassembled WGS sequence"/>
</dbReference>
<dbReference type="Pfam" id="PF10306">
    <property type="entry name" value="FLILHELTA"/>
    <property type="match status" value="1"/>
</dbReference>
<dbReference type="InParanoid" id="W2S770"/>
<dbReference type="GeneID" id="19977541"/>
<organism evidence="2 3">
    <name type="scientific">Cyphellophora europaea (strain CBS 101466)</name>
    <name type="common">Phialophora europaea</name>
    <dbReference type="NCBI Taxonomy" id="1220924"/>
    <lineage>
        <taxon>Eukaryota</taxon>
        <taxon>Fungi</taxon>
        <taxon>Dikarya</taxon>
        <taxon>Ascomycota</taxon>
        <taxon>Pezizomycotina</taxon>
        <taxon>Eurotiomycetes</taxon>
        <taxon>Chaetothyriomycetidae</taxon>
        <taxon>Chaetothyriales</taxon>
        <taxon>Cyphellophoraceae</taxon>
        <taxon>Cyphellophora</taxon>
    </lineage>
</organism>
<keyword evidence="3" id="KW-1185">Reference proteome</keyword>
<accession>W2S770</accession>
<evidence type="ECO:0000313" key="3">
    <source>
        <dbReference type="Proteomes" id="UP000030752"/>
    </source>
</evidence>
<dbReference type="PANTHER" id="PTHR28002">
    <property type="entry name" value="MIOREX COMPLEX COMPONENT 11"/>
    <property type="match status" value="1"/>
</dbReference>
<dbReference type="GO" id="GO:0005739">
    <property type="term" value="C:mitochondrion"/>
    <property type="evidence" value="ECO:0007669"/>
    <property type="project" value="TreeGrafter"/>
</dbReference>
<proteinExistence type="predicted"/>
<name>W2S770_CYPE1</name>
<protein>
    <submittedName>
        <fullName evidence="2">Uncharacterized protein</fullName>
    </submittedName>
</protein>
<dbReference type="AlphaFoldDB" id="W2S770"/>
<dbReference type="STRING" id="1220924.W2S770"/>
<reference evidence="2 3" key="1">
    <citation type="submission" date="2013-03" db="EMBL/GenBank/DDBJ databases">
        <title>The Genome Sequence of Phialophora europaea CBS 101466.</title>
        <authorList>
            <consortium name="The Broad Institute Genomics Platform"/>
            <person name="Cuomo C."/>
            <person name="de Hoog S."/>
            <person name="Gorbushina A."/>
            <person name="Walker B."/>
            <person name="Young S.K."/>
            <person name="Zeng Q."/>
            <person name="Gargeya S."/>
            <person name="Fitzgerald M."/>
            <person name="Haas B."/>
            <person name="Abouelleil A."/>
            <person name="Allen A.W."/>
            <person name="Alvarado L."/>
            <person name="Arachchi H.M."/>
            <person name="Berlin A.M."/>
            <person name="Chapman S.B."/>
            <person name="Gainer-Dewar J."/>
            <person name="Goldberg J."/>
            <person name="Griggs A."/>
            <person name="Gujja S."/>
            <person name="Hansen M."/>
            <person name="Howarth C."/>
            <person name="Imamovic A."/>
            <person name="Ireland A."/>
            <person name="Larimer J."/>
            <person name="McCowan C."/>
            <person name="Murphy C."/>
            <person name="Pearson M."/>
            <person name="Poon T.W."/>
            <person name="Priest M."/>
            <person name="Roberts A."/>
            <person name="Saif S."/>
            <person name="Shea T."/>
            <person name="Sisk P."/>
            <person name="Sykes S."/>
            <person name="Wortman J."/>
            <person name="Nusbaum C."/>
            <person name="Birren B."/>
        </authorList>
    </citation>
    <scope>NUCLEOTIDE SEQUENCE [LARGE SCALE GENOMIC DNA]</scope>
    <source>
        <strain evidence="2 3">CBS 101466</strain>
    </source>
</reference>
<feature type="compositionally biased region" description="Polar residues" evidence="1">
    <location>
        <begin position="23"/>
        <end position="43"/>
    </location>
</feature>
<evidence type="ECO:0000313" key="2">
    <source>
        <dbReference type="EMBL" id="ETN44532.1"/>
    </source>
</evidence>
<dbReference type="eggNOG" id="ENOG502S09K">
    <property type="taxonomic scope" value="Eukaryota"/>
</dbReference>
<gene>
    <name evidence="2" type="ORF">HMPREF1541_10202</name>
</gene>